<proteinExistence type="predicted"/>
<evidence type="ECO:0000313" key="1">
    <source>
        <dbReference type="EMBL" id="MFD2187216.1"/>
    </source>
</evidence>
<sequence length="118" mass="13451">MNQDILSNQTLILILNYFKRNKIENIEQGMEKGVIKSFTEMAGYIITIPIEDGLPKSFLKDKEELEEYNETLVELSDGTHIKSYLITGAHTTLSSEFFFASQETQLKLILKMSKGISN</sequence>
<dbReference type="Proteomes" id="UP001597344">
    <property type="component" value="Unassembled WGS sequence"/>
</dbReference>
<comment type="caution">
    <text evidence="1">The sequence shown here is derived from an EMBL/GenBank/DDBJ whole genome shotgun (WGS) entry which is preliminary data.</text>
</comment>
<gene>
    <name evidence="1" type="ORF">ACFSJT_10495</name>
</gene>
<dbReference type="EMBL" id="JBHUHY010000009">
    <property type="protein sequence ID" value="MFD2187216.1"/>
    <property type="molecule type" value="Genomic_DNA"/>
</dbReference>
<reference evidence="2" key="1">
    <citation type="journal article" date="2019" name="Int. J. Syst. Evol. Microbiol.">
        <title>The Global Catalogue of Microorganisms (GCM) 10K type strain sequencing project: providing services to taxonomists for standard genome sequencing and annotation.</title>
        <authorList>
            <consortium name="The Broad Institute Genomics Platform"/>
            <consortium name="The Broad Institute Genome Sequencing Center for Infectious Disease"/>
            <person name="Wu L."/>
            <person name="Ma J."/>
        </authorList>
    </citation>
    <scope>NUCLEOTIDE SEQUENCE [LARGE SCALE GENOMIC DNA]</scope>
    <source>
        <strain evidence="2">DT92</strain>
    </source>
</reference>
<name>A0ABW5AX02_9FLAO</name>
<evidence type="ECO:0000313" key="2">
    <source>
        <dbReference type="Proteomes" id="UP001597344"/>
    </source>
</evidence>
<dbReference type="RefSeq" id="WP_378320213.1">
    <property type="nucleotide sequence ID" value="NZ_JBHUHY010000009.1"/>
</dbReference>
<protein>
    <submittedName>
        <fullName evidence="1">Uncharacterized protein</fullName>
    </submittedName>
</protein>
<keyword evidence="2" id="KW-1185">Reference proteome</keyword>
<organism evidence="1 2">
    <name type="scientific">Aquimarina celericrescens</name>
    <dbReference type="NCBI Taxonomy" id="1964542"/>
    <lineage>
        <taxon>Bacteria</taxon>
        <taxon>Pseudomonadati</taxon>
        <taxon>Bacteroidota</taxon>
        <taxon>Flavobacteriia</taxon>
        <taxon>Flavobacteriales</taxon>
        <taxon>Flavobacteriaceae</taxon>
        <taxon>Aquimarina</taxon>
    </lineage>
</organism>
<accession>A0ABW5AX02</accession>